<dbReference type="Proteomes" id="UP000199666">
    <property type="component" value="Unassembled WGS sequence"/>
</dbReference>
<gene>
    <name evidence="1" type="ORF">SAMN04489864_104241</name>
</gene>
<dbReference type="OrthoDB" id="760159at2"/>
<name>A0A1I2WWF5_9SPHI</name>
<organism evidence="1 2">
    <name type="scientific">Pedobacter insulae</name>
    <dbReference type="NCBI Taxonomy" id="414048"/>
    <lineage>
        <taxon>Bacteria</taxon>
        <taxon>Pseudomonadati</taxon>
        <taxon>Bacteroidota</taxon>
        <taxon>Sphingobacteriia</taxon>
        <taxon>Sphingobacteriales</taxon>
        <taxon>Sphingobacteriaceae</taxon>
        <taxon>Pedobacter</taxon>
    </lineage>
</organism>
<evidence type="ECO:0000313" key="1">
    <source>
        <dbReference type="EMBL" id="SFH03971.1"/>
    </source>
</evidence>
<reference evidence="1 2" key="1">
    <citation type="submission" date="2016-10" db="EMBL/GenBank/DDBJ databases">
        <authorList>
            <person name="de Groot N.N."/>
        </authorList>
    </citation>
    <scope>NUCLEOTIDE SEQUENCE [LARGE SCALE GENOMIC DNA]</scope>
    <source>
        <strain evidence="1 2">DSM 18684</strain>
    </source>
</reference>
<dbReference type="EMBL" id="FOPP01000004">
    <property type="protein sequence ID" value="SFH03971.1"/>
    <property type="molecule type" value="Genomic_DNA"/>
</dbReference>
<protein>
    <submittedName>
        <fullName evidence="1">Uncharacterized protein</fullName>
    </submittedName>
</protein>
<accession>A0A1I2WWF5</accession>
<dbReference type="STRING" id="414048.SAMN04489864_104241"/>
<dbReference type="RefSeq" id="WP_090993182.1">
    <property type="nucleotide sequence ID" value="NZ_FOPP01000004.1"/>
</dbReference>
<sequence length="223" mass="24793">MIKYVAIPYYMAIGRSILSGKDNRKEILENKKMGMISNMASKLAAVIFMGMSASCVSLKTPQREDLVSLMAPMEIGKYPVSVNRTVTSKSRKDTIISTVVWQYFKNSEGKDSLDVERATHIKLKMVDGKNLVATLYHGDVSLKTEIMKGSLKKGYFRARHDFSMKGVPPFYWKTSSAKIQFGIGREGQLYIDTADETNGSILIMVAGTPGFTRSLTVPAIENK</sequence>
<keyword evidence="2" id="KW-1185">Reference proteome</keyword>
<proteinExistence type="predicted"/>
<dbReference type="AlphaFoldDB" id="A0A1I2WWF5"/>
<evidence type="ECO:0000313" key="2">
    <source>
        <dbReference type="Proteomes" id="UP000199666"/>
    </source>
</evidence>